<accession>A0A8J3BPY9</accession>
<dbReference type="Pfam" id="PF08534">
    <property type="entry name" value="Redoxin"/>
    <property type="match status" value="1"/>
</dbReference>
<evidence type="ECO:0000313" key="6">
    <source>
        <dbReference type="EMBL" id="GGK29865.1"/>
    </source>
</evidence>
<dbReference type="InterPro" id="IPR036249">
    <property type="entry name" value="Thioredoxin-like_sf"/>
</dbReference>
<dbReference type="EMBL" id="BMNR01000005">
    <property type="protein sequence ID" value="GGK29865.1"/>
    <property type="molecule type" value="Genomic_DNA"/>
</dbReference>
<reference evidence="6" key="2">
    <citation type="submission" date="2020-09" db="EMBL/GenBank/DDBJ databases">
        <authorList>
            <person name="Sun Q."/>
            <person name="Ohkuma M."/>
        </authorList>
    </citation>
    <scope>NUCLEOTIDE SEQUENCE</scope>
    <source>
        <strain evidence="6">JCM 12862</strain>
    </source>
</reference>
<name>A0A8J3BPY9_9FLAO</name>
<reference evidence="6" key="1">
    <citation type="journal article" date="2014" name="Int. J. Syst. Evol. Microbiol.">
        <title>Complete genome sequence of Corynebacterium casei LMG S-19264T (=DSM 44701T), isolated from a smear-ripened cheese.</title>
        <authorList>
            <consortium name="US DOE Joint Genome Institute (JGI-PGF)"/>
            <person name="Walter F."/>
            <person name="Albersmeier A."/>
            <person name="Kalinowski J."/>
            <person name="Ruckert C."/>
        </authorList>
    </citation>
    <scope>NUCLEOTIDE SEQUENCE</scope>
    <source>
        <strain evidence="6">JCM 12862</strain>
    </source>
</reference>
<organism evidence="6 7">
    <name type="scientific">Yeosuana aromativorans</name>
    <dbReference type="NCBI Taxonomy" id="288019"/>
    <lineage>
        <taxon>Bacteria</taxon>
        <taxon>Pseudomonadati</taxon>
        <taxon>Bacteroidota</taxon>
        <taxon>Flavobacteriia</taxon>
        <taxon>Flavobacteriales</taxon>
        <taxon>Flavobacteriaceae</taxon>
        <taxon>Yeosuana</taxon>
    </lineage>
</organism>
<evidence type="ECO:0000256" key="1">
    <source>
        <dbReference type="ARBA" id="ARBA00004196"/>
    </source>
</evidence>
<dbReference type="GO" id="GO:0017004">
    <property type="term" value="P:cytochrome complex assembly"/>
    <property type="evidence" value="ECO:0007669"/>
    <property type="project" value="UniProtKB-KW"/>
</dbReference>
<dbReference type="InterPro" id="IPR050553">
    <property type="entry name" value="Thioredoxin_ResA/DsbE_sf"/>
</dbReference>
<dbReference type="PANTHER" id="PTHR42852">
    <property type="entry name" value="THIOL:DISULFIDE INTERCHANGE PROTEIN DSBE"/>
    <property type="match status" value="1"/>
</dbReference>
<proteinExistence type="predicted"/>
<dbReference type="SUPFAM" id="SSF52833">
    <property type="entry name" value="Thioredoxin-like"/>
    <property type="match status" value="1"/>
</dbReference>
<dbReference type="PANTHER" id="PTHR42852:SF6">
    <property type="entry name" value="THIOL:DISULFIDE INTERCHANGE PROTEIN DSBE"/>
    <property type="match status" value="1"/>
</dbReference>
<evidence type="ECO:0000256" key="3">
    <source>
        <dbReference type="ARBA" id="ARBA00023157"/>
    </source>
</evidence>
<dbReference type="Gene3D" id="3.40.30.10">
    <property type="entry name" value="Glutaredoxin"/>
    <property type="match status" value="1"/>
</dbReference>
<dbReference type="GO" id="GO:0016491">
    <property type="term" value="F:oxidoreductase activity"/>
    <property type="evidence" value="ECO:0007669"/>
    <property type="project" value="InterPro"/>
</dbReference>
<dbReference type="AlphaFoldDB" id="A0A8J3BPY9"/>
<comment type="caution">
    <text evidence="6">The sequence shown here is derived from an EMBL/GenBank/DDBJ whole genome shotgun (WGS) entry which is preliminary data.</text>
</comment>
<keyword evidence="7" id="KW-1185">Reference proteome</keyword>
<evidence type="ECO:0000256" key="2">
    <source>
        <dbReference type="ARBA" id="ARBA00022748"/>
    </source>
</evidence>
<dbReference type="PROSITE" id="PS51352">
    <property type="entry name" value="THIOREDOXIN_2"/>
    <property type="match status" value="1"/>
</dbReference>
<dbReference type="GO" id="GO:0030313">
    <property type="term" value="C:cell envelope"/>
    <property type="evidence" value="ECO:0007669"/>
    <property type="project" value="UniProtKB-SubCell"/>
</dbReference>
<dbReference type="PROSITE" id="PS51257">
    <property type="entry name" value="PROKAR_LIPOPROTEIN"/>
    <property type="match status" value="1"/>
</dbReference>
<comment type="subcellular location">
    <subcellularLocation>
        <location evidence="1">Cell envelope</location>
    </subcellularLocation>
</comment>
<dbReference type="Proteomes" id="UP000612329">
    <property type="component" value="Unassembled WGS sequence"/>
</dbReference>
<keyword evidence="4" id="KW-0676">Redox-active center</keyword>
<evidence type="ECO:0000259" key="5">
    <source>
        <dbReference type="PROSITE" id="PS51352"/>
    </source>
</evidence>
<gene>
    <name evidence="6" type="ORF">GCM10007962_25190</name>
</gene>
<dbReference type="RefSeq" id="WP_188653650.1">
    <property type="nucleotide sequence ID" value="NZ_BMNR01000005.1"/>
</dbReference>
<keyword evidence="2" id="KW-0201">Cytochrome c-type biogenesis</keyword>
<evidence type="ECO:0000256" key="4">
    <source>
        <dbReference type="ARBA" id="ARBA00023284"/>
    </source>
</evidence>
<dbReference type="InterPro" id="IPR013766">
    <property type="entry name" value="Thioredoxin_domain"/>
</dbReference>
<dbReference type="InterPro" id="IPR013740">
    <property type="entry name" value="Redoxin"/>
</dbReference>
<protein>
    <recommendedName>
        <fullName evidence="5">Thioredoxin domain-containing protein</fullName>
    </recommendedName>
</protein>
<dbReference type="CDD" id="cd02966">
    <property type="entry name" value="TlpA_like_family"/>
    <property type="match status" value="1"/>
</dbReference>
<evidence type="ECO:0000313" key="7">
    <source>
        <dbReference type="Proteomes" id="UP000612329"/>
    </source>
</evidence>
<keyword evidence="3" id="KW-1015">Disulfide bond</keyword>
<feature type="domain" description="Thioredoxin" evidence="5">
    <location>
        <begin position="191"/>
        <end position="343"/>
    </location>
</feature>
<sequence length="343" mass="38821">MKKTIILLSALGLLACKKETRDYATLSGKIVNKNSDSILIRTRDYSKTIDVNSDGTFRDTLKVEPGVYNLFDGKESTYLFLKNGYDIDLTLDTKEFDESIKYTGIGAENSNFLAKKSLMEEQLLDQDKLADLDLDGLKAELQSVKNKLNEFYNSQKNIDTLLINSANKNLEPMLNMYQKYFEGGIALREELKQGTKSPTFEDYENFDGSKTSLKDLAGKYVYVDVWATWCGPCKAEIPFLKKVEEQYHDKNIQFVSISIDDDRSHGGSWDKAKADWKAMVKDKELGGMQLFAPNGWQSEFVEAYKIQGIPRFLLIGPDGTIVNPDAPRPSSIKLIELFDSLEI</sequence>